<dbReference type="FunFam" id="3.40.50.261:FF:000001">
    <property type="entry name" value="Succinate--CoA ligase [ADP-forming] subunit beta"/>
    <property type="match status" value="1"/>
</dbReference>
<dbReference type="InterPro" id="IPR003594">
    <property type="entry name" value="HATPase_dom"/>
</dbReference>
<feature type="compositionally biased region" description="Polar residues" evidence="14">
    <location>
        <begin position="949"/>
        <end position="964"/>
    </location>
</feature>
<dbReference type="Pfam" id="PF08442">
    <property type="entry name" value="ATP-grasp_2"/>
    <property type="match status" value="1"/>
</dbReference>
<dbReference type="Gene3D" id="3.30.565.10">
    <property type="entry name" value="Histidine kinase-like ATPase, C-terminal domain"/>
    <property type="match status" value="1"/>
</dbReference>
<dbReference type="InterPro" id="IPR011761">
    <property type="entry name" value="ATP-grasp"/>
</dbReference>
<dbReference type="GO" id="GO:0005739">
    <property type="term" value="C:mitochondrion"/>
    <property type="evidence" value="ECO:0007669"/>
    <property type="project" value="TreeGrafter"/>
</dbReference>
<name>A0A8H6PQW7_9EURO</name>
<dbReference type="PRINTS" id="PR00344">
    <property type="entry name" value="BCTRLSENSOR"/>
</dbReference>
<dbReference type="Pfam" id="PF24517">
    <property type="entry name" value="CBM96"/>
    <property type="match status" value="1"/>
</dbReference>
<dbReference type="Proteomes" id="UP000662466">
    <property type="component" value="Unassembled WGS sequence"/>
</dbReference>
<dbReference type="GO" id="GO:0005524">
    <property type="term" value="F:ATP binding"/>
    <property type="evidence" value="ECO:0007669"/>
    <property type="project" value="UniProtKB-UniRule"/>
</dbReference>
<evidence type="ECO:0000256" key="14">
    <source>
        <dbReference type="SAM" id="MobiDB-lite"/>
    </source>
</evidence>
<dbReference type="GO" id="GO:0004775">
    <property type="term" value="F:succinate-CoA ligase (ADP-forming) activity"/>
    <property type="evidence" value="ECO:0007669"/>
    <property type="project" value="TreeGrafter"/>
</dbReference>
<dbReference type="FunFam" id="3.30.450.40:FF:000083">
    <property type="entry name" value="Sensor histidine kinase/response regulator, putative (AFU_orthologue AFUA_4G00660)"/>
    <property type="match status" value="1"/>
</dbReference>
<dbReference type="InterPro" id="IPR029016">
    <property type="entry name" value="GAF-like_dom_sf"/>
</dbReference>
<dbReference type="PANTHER" id="PTHR11815">
    <property type="entry name" value="SUCCINYL-COA SYNTHETASE BETA CHAIN"/>
    <property type="match status" value="1"/>
</dbReference>
<dbReference type="InterPro" id="IPR013815">
    <property type="entry name" value="ATP_grasp_subdomain_1"/>
</dbReference>
<keyword evidence="8 15" id="KW-0732">Signal</keyword>
<sequence>MHTPTPLTICTVLAVLPSCITTSWAQDAPAIKDSTILRSTVSCPDCPDRICYKCTLGHDKTLRASTGGLAWVRFLVGFKLRGPVTDATKCTVQFPAFVRPNPSAVNVTVARALSCDWDEDTVDGENAPESGAIFTSMVVEPYHNIPAIDITAACKGAQANGEFSIYVGTQSDSIEIWSKEAGAPAILHVSESACKMRLFCGDLMLSAIEYAIPVPKGYVVTNPADAEDVVTSIGAPSVLKSQILAGGRGKGKMSSDGKGGIRIVAPEQAFQNASRMLGHYLTTQQTPPSGLLVRKLYIYKAVDVEHEYYLSLTFDRERYSPVFLISGQGGVNIESNQDKLHKFWFNLSQGITAETMAEIQTQIGFTDQEMPTIELIIRQMIKLFKEKDAILLELNPLVRTTEGDFVCLDAKFDFDDAAQFRQAEIFSKEERMPGFENEYEAQKHGLVYIRLNGHIGNIVNGAGLAMATNDLINLHGGKCANFLDIGGKATTETLLKAFEILSQDQQVRGIFINIFGGIVRGDMIAESIIQAASTFGGFNVPVVVRLQGTNCDEAMKMEMLEISESSTSGRDTSAFAMAQEREFYKYCQLPQRPGLLNRPPQSPRSEIDAELLPQSSQDTTLTALAQLGALRLNARRCMISLFDRHTQYILAESTRTLSLQDDRVHVDGDGLWLGSSVIPKPDGMCHYCCEEDQLNAGKGPNGGYCALVIPDMTKDDRCSKRHYVVNAPHLRFYAGVPIMSRRGIAIGAFAVSDGQPRAGLDPLEIRFMTDTAAAIMNHLEMMRSHEQFRRGANMIAGLGNFVEGATFQSSSLRRTIQPHKEDEEQELENSKNNMPQTRRHHQTRADGRSPLKERSSREATASPSEPHIEQESETRPRISSTPSQPRQPEVTLASGTREIISRAARVLRDSLEVEGVVFFDASVNSYATLVRNSDSGHSDTESSSSTGDANFSSDSDGPTTGHSSTETDDATVCEVLGYSTAQDDSEKPTGLMRESFLRSLLRHYPRGATFNIDENGGISSSEGSDSASASYVSREIVYRRDEGSKVQRQWKQRKRERLSLKEENKALIKVFPAARSVTMFPLWDSRRNRWFSGLFVWTAAPRVFSLTGELAYLYAFSNSIMAEIHRLDIELANKAHATLVGSISHELRSPLHGILGSTELLTDSTMTPAQVALVNTIEHCGRSLLDIINNMLDFAKINQFTRKSRSSRFKSTHAPRRRPGLPARIVSKDKPGFGVVNLISDVQLDAVLEEVVDSVFAGHCFSAKGGLLTRSPPLVPARDSDGDLTTKSTAERPLSAFNESLTIIYDVEPDVQWLFETQAGAWRRILMNLFGNALKYTRSGYISVTLKSRSSATNTKMKRLSRGDGTREDMGSVTLTVKDTGQGIDKQYLQSNVFKPFSQEDPLSPGSGLGLSIVHQTVVSLGGKVDITSTKGVGTEVTVTMDLPRTPQAEVADNERDTSIVRKAKDRVRGKSIGLIGFGSSSQQDDEALVLLRSSLLRMYKENFGMEVGLVSSNLPDQSYDMYLVRQANLDQVDRICRQVTMAETDSRSPPMIVICSTPQMAQKLSTTASQRPSTSIYEFISQPCGPSKMANSLLACLKRQRERPSRISTGGIDTALLTAVEASKARRQSDNVSRVDFLTPEKTIVSVTTTNVDDAALEIATIEATKKVPFVLLVDDNDVNLKLLVAFMKKAKFPYHTASNGLEALEVYKMNVGYIPVVLMDISMPVMDGLEATREIRLFEKMHREGSTNAGHSCFKPTTVIALSGLGSAPVRQEAFNSGIDLFLSKPIRFQELVKQIDELMH</sequence>
<evidence type="ECO:0000256" key="1">
    <source>
        <dbReference type="ARBA" id="ARBA00004613"/>
    </source>
</evidence>
<keyword evidence="7" id="KW-0808">Transferase</keyword>
<dbReference type="CDD" id="cd17546">
    <property type="entry name" value="REC_hyHK_CKI1_RcsC-like"/>
    <property type="match status" value="1"/>
</dbReference>
<dbReference type="Gene3D" id="3.30.1490.20">
    <property type="entry name" value="ATP-grasp fold, A domain"/>
    <property type="match status" value="1"/>
</dbReference>
<dbReference type="InterPro" id="IPR036097">
    <property type="entry name" value="HisK_dim/P_sf"/>
</dbReference>
<dbReference type="SUPFAM" id="SSF55874">
    <property type="entry name" value="ATPase domain of HSP90 chaperone/DNA topoisomerase II/histidine kinase"/>
    <property type="match status" value="1"/>
</dbReference>
<comment type="pathway">
    <text evidence="2">Carbohydrate metabolism; tricarboxylic acid cycle; succinate from succinyl-CoA (ligase route): step 1/1.</text>
</comment>
<feature type="chain" id="PRO_5033994402" evidence="15">
    <location>
        <begin position="26"/>
        <end position="1803"/>
    </location>
</feature>
<dbReference type="SUPFAM" id="SSF47384">
    <property type="entry name" value="Homodimeric domain of signal transducing histidine kinase"/>
    <property type="match status" value="1"/>
</dbReference>
<dbReference type="InterPro" id="IPR055372">
    <property type="entry name" value="CBM96"/>
</dbReference>
<feature type="compositionally biased region" description="Basic and acidic residues" evidence="14">
    <location>
        <begin position="843"/>
        <end position="857"/>
    </location>
</feature>
<dbReference type="Pfam" id="PF00549">
    <property type="entry name" value="Ligase_CoA"/>
    <property type="match status" value="1"/>
</dbReference>
<dbReference type="Gene3D" id="3.40.50.261">
    <property type="entry name" value="Succinyl-CoA synthetase domains"/>
    <property type="match status" value="1"/>
</dbReference>
<keyword evidence="9 13" id="KW-0547">Nucleotide-binding</keyword>
<evidence type="ECO:0000256" key="3">
    <source>
        <dbReference type="ARBA" id="ARBA00022525"/>
    </source>
</evidence>
<dbReference type="InterPro" id="IPR004358">
    <property type="entry name" value="Sig_transdc_His_kin-like_C"/>
</dbReference>
<dbReference type="GO" id="GO:0000155">
    <property type="term" value="F:phosphorelay sensor kinase activity"/>
    <property type="evidence" value="ECO:0007669"/>
    <property type="project" value="InterPro"/>
</dbReference>
<feature type="compositionally biased region" description="Polar residues" evidence="14">
    <location>
        <begin position="877"/>
        <end position="886"/>
    </location>
</feature>
<keyword evidence="3" id="KW-0964">Secreted</keyword>
<evidence type="ECO:0000256" key="9">
    <source>
        <dbReference type="ARBA" id="ARBA00022741"/>
    </source>
</evidence>
<dbReference type="Gene3D" id="3.30.470.20">
    <property type="entry name" value="ATP-grasp fold, B domain"/>
    <property type="match status" value="1"/>
</dbReference>
<evidence type="ECO:0000259" key="17">
    <source>
        <dbReference type="PROSITE" id="PS50110"/>
    </source>
</evidence>
<dbReference type="InterPro" id="IPR016102">
    <property type="entry name" value="Succinyl-CoA_synth-like"/>
</dbReference>
<keyword evidence="11 13" id="KW-0067">ATP-binding</keyword>
<dbReference type="CDD" id="cd00082">
    <property type="entry name" value="HisKA"/>
    <property type="match status" value="1"/>
</dbReference>
<evidence type="ECO:0000256" key="5">
    <source>
        <dbReference type="ARBA" id="ARBA00022553"/>
    </source>
</evidence>
<dbReference type="FunFam" id="1.10.287.130:FF:000023">
    <property type="entry name" value="Sensor histidine kinase/response regulator, putative"/>
    <property type="match status" value="1"/>
</dbReference>
<comment type="subcellular location">
    <subcellularLocation>
        <location evidence="1">Secreted</location>
    </subcellularLocation>
</comment>
<dbReference type="PROSITE" id="PS50110">
    <property type="entry name" value="RESPONSE_REGULATORY"/>
    <property type="match status" value="1"/>
</dbReference>
<dbReference type="SMART" id="SM00065">
    <property type="entry name" value="GAF"/>
    <property type="match status" value="1"/>
</dbReference>
<dbReference type="SMART" id="SM00387">
    <property type="entry name" value="HATPase_c"/>
    <property type="match status" value="1"/>
</dbReference>
<evidence type="ECO:0000259" key="16">
    <source>
        <dbReference type="PROSITE" id="PS50109"/>
    </source>
</evidence>
<evidence type="ECO:0000259" key="18">
    <source>
        <dbReference type="PROSITE" id="PS50975"/>
    </source>
</evidence>
<dbReference type="InterPro" id="IPR036890">
    <property type="entry name" value="HATPase_C_sf"/>
</dbReference>
<dbReference type="GO" id="GO:0006099">
    <property type="term" value="P:tricarboxylic acid cycle"/>
    <property type="evidence" value="ECO:0007669"/>
    <property type="project" value="UniProtKB-KW"/>
</dbReference>
<dbReference type="InterPro" id="IPR017866">
    <property type="entry name" value="Succ-CoA_synthase_bsu_CS"/>
</dbReference>
<dbReference type="SMART" id="SM00448">
    <property type="entry name" value="REC"/>
    <property type="match status" value="1"/>
</dbReference>
<organism evidence="19 20">
    <name type="scientific">Aspergillus hiratsukae</name>
    <dbReference type="NCBI Taxonomy" id="1194566"/>
    <lineage>
        <taxon>Eukaryota</taxon>
        <taxon>Fungi</taxon>
        <taxon>Dikarya</taxon>
        <taxon>Ascomycota</taxon>
        <taxon>Pezizomycotina</taxon>
        <taxon>Eurotiomycetes</taxon>
        <taxon>Eurotiomycetidae</taxon>
        <taxon>Eurotiales</taxon>
        <taxon>Aspergillaceae</taxon>
        <taxon>Aspergillus</taxon>
        <taxon>Aspergillus subgen. Fumigati</taxon>
    </lineage>
</organism>
<evidence type="ECO:0000256" key="11">
    <source>
        <dbReference type="ARBA" id="ARBA00022840"/>
    </source>
</evidence>
<dbReference type="InterPro" id="IPR001789">
    <property type="entry name" value="Sig_transdc_resp-reg_receiver"/>
</dbReference>
<feature type="modified residue" description="4-aspartylphosphate" evidence="12">
    <location>
        <position position="1722"/>
    </location>
</feature>
<feature type="domain" description="ATP-grasp" evidence="18">
    <location>
        <begin position="204"/>
        <end position="249"/>
    </location>
</feature>
<dbReference type="Gene3D" id="3.30.450.40">
    <property type="match status" value="1"/>
</dbReference>
<keyword evidence="6" id="KW-0436">Ligase</keyword>
<dbReference type="PROSITE" id="PS50975">
    <property type="entry name" value="ATP_GRASP"/>
    <property type="match status" value="1"/>
</dbReference>
<dbReference type="Gene3D" id="1.10.287.130">
    <property type="match status" value="1"/>
</dbReference>
<dbReference type="SUPFAM" id="SSF56059">
    <property type="entry name" value="Glutathione synthetase ATP-binding domain-like"/>
    <property type="match status" value="1"/>
</dbReference>
<feature type="domain" description="Histidine kinase" evidence="16">
    <location>
        <begin position="1142"/>
        <end position="1445"/>
    </location>
</feature>
<reference evidence="19" key="1">
    <citation type="submission" date="2020-06" db="EMBL/GenBank/DDBJ databases">
        <title>Draft genome sequences of strains closely related to Aspergillus parafelis and Aspergillus hiratsukae.</title>
        <authorList>
            <person name="Dos Santos R.A.C."/>
            <person name="Rivero-Menendez O."/>
            <person name="Steenwyk J.L."/>
            <person name="Mead M.E."/>
            <person name="Goldman G.H."/>
            <person name="Alastruey-Izquierdo A."/>
            <person name="Rokas A."/>
        </authorList>
    </citation>
    <scope>NUCLEOTIDE SEQUENCE</scope>
    <source>
        <strain evidence="19">CNM-CM6106</strain>
    </source>
</reference>
<dbReference type="GO" id="GO:0046872">
    <property type="term" value="F:metal ion binding"/>
    <property type="evidence" value="ECO:0007669"/>
    <property type="project" value="InterPro"/>
</dbReference>
<dbReference type="SMART" id="SM00388">
    <property type="entry name" value="HisKA"/>
    <property type="match status" value="1"/>
</dbReference>
<evidence type="ECO:0000256" key="2">
    <source>
        <dbReference type="ARBA" id="ARBA00005064"/>
    </source>
</evidence>
<comment type="caution">
    <text evidence="19">The sequence shown here is derived from an EMBL/GenBank/DDBJ whole genome shotgun (WGS) entry which is preliminary data.</text>
</comment>
<evidence type="ECO:0000313" key="19">
    <source>
        <dbReference type="EMBL" id="KAF7158673.1"/>
    </source>
</evidence>
<dbReference type="InterPro" id="IPR013650">
    <property type="entry name" value="ATP-grasp_succ-CoA_synth-type"/>
</dbReference>
<dbReference type="PROSITE" id="PS50109">
    <property type="entry name" value="HIS_KIN"/>
    <property type="match status" value="1"/>
</dbReference>
<evidence type="ECO:0000256" key="8">
    <source>
        <dbReference type="ARBA" id="ARBA00022729"/>
    </source>
</evidence>
<evidence type="ECO:0000256" key="4">
    <source>
        <dbReference type="ARBA" id="ARBA00022532"/>
    </source>
</evidence>
<evidence type="ECO:0000256" key="15">
    <source>
        <dbReference type="SAM" id="SignalP"/>
    </source>
</evidence>
<dbReference type="InterPro" id="IPR005811">
    <property type="entry name" value="SUCC_ACL_C"/>
</dbReference>
<gene>
    <name evidence="19" type="ORF">CNMCM6106_005463</name>
</gene>
<dbReference type="Pfam" id="PF02518">
    <property type="entry name" value="HATPase_c"/>
    <property type="match status" value="1"/>
</dbReference>
<dbReference type="InterPro" id="IPR003018">
    <property type="entry name" value="GAF"/>
</dbReference>
<dbReference type="PROSITE" id="PS01217">
    <property type="entry name" value="SUCCINYL_COA_LIG_3"/>
    <property type="match status" value="1"/>
</dbReference>
<feature type="compositionally biased region" description="Basic and acidic residues" evidence="14">
    <location>
        <begin position="866"/>
        <end position="876"/>
    </location>
</feature>
<feature type="region of interest" description="Disordered" evidence="14">
    <location>
        <begin position="931"/>
        <end position="971"/>
    </location>
</feature>
<feature type="signal peptide" evidence="15">
    <location>
        <begin position="1"/>
        <end position="25"/>
    </location>
</feature>
<feature type="region of interest" description="Disordered" evidence="14">
    <location>
        <begin position="818"/>
        <end position="894"/>
    </location>
</feature>
<protein>
    <submittedName>
        <fullName evidence="19">Uncharacterized protein</fullName>
    </submittedName>
</protein>
<keyword evidence="4" id="KW-0816">Tricarboxylic acid cycle</keyword>
<dbReference type="PANTHER" id="PTHR11815:SF1">
    <property type="entry name" value="SUCCINATE--COA LIGASE [ADP-FORMING] SUBUNIT BETA, MITOCHONDRIAL"/>
    <property type="match status" value="1"/>
</dbReference>
<dbReference type="GO" id="GO:0005576">
    <property type="term" value="C:extracellular region"/>
    <property type="evidence" value="ECO:0007669"/>
    <property type="project" value="UniProtKB-SubCell"/>
</dbReference>
<dbReference type="Pfam" id="PF00512">
    <property type="entry name" value="HisKA"/>
    <property type="match status" value="1"/>
</dbReference>
<evidence type="ECO:0000256" key="7">
    <source>
        <dbReference type="ARBA" id="ARBA00022679"/>
    </source>
</evidence>
<dbReference type="Pfam" id="PF00072">
    <property type="entry name" value="Response_reg"/>
    <property type="match status" value="1"/>
</dbReference>
<evidence type="ECO:0000256" key="6">
    <source>
        <dbReference type="ARBA" id="ARBA00022598"/>
    </source>
</evidence>
<keyword evidence="5 12" id="KW-0597">Phosphoprotein</keyword>
<dbReference type="SUPFAM" id="SSF52172">
    <property type="entry name" value="CheY-like"/>
    <property type="match status" value="1"/>
</dbReference>
<evidence type="ECO:0000256" key="12">
    <source>
        <dbReference type="PROSITE-ProRule" id="PRU00169"/>
    </source>
</evidence>
<dbReference type="InterPro" id="IPR005467">
    <property type="entry name" value="His_kinase_dom"/>
</dbReference>
<dbReference type="EMBL" id="JACBAF010002286">
    <property type="protein sequence ID" value="KAF7158673.1"/>
    <property type="molecule type" value="Genomic_DNA"/>
</dbReference>
<evidence type="ECO:0000256" key="13">
    <source>
        <dbReference type="PROSITE-ProRule" id="PRU00409"/>
    </source>
</evidence>
<dbReference type="Pfam" id="PF01590">
    <property type="entry name" value="GAF"/>
    <property type="match status" value="1"/>
</dbReference>
<dbReference type="InterPro" id="IPR011006">
    <property type="entry name" value="CheY-like_superfamily"/>
</dbReference>
<dbReference type="Gene3D" id="3.40.50.2300">
    <property type="match status" value="1"/>
</dbReference>
<dbReference type="GO" id="GO:0042709">
    <property type="term" value="C:succinate-CoA ligase complex"/>
    <property type="evidence" value="ECO:0007669"/>
    <property type="project" value="TreeGrafter"/>
</dbReference>
<dbReference type="InterPro" id="IPR003661">
    <property type="entry name" value="HisK_dim/P_dom"/>
</dbReference>
<evidence type="ECO:0000313" key="20">
    <source>
        <dbReference type="Proteomes" id="UP000662466"/>
    </source>
</evidence>
<feature type="domain" description="Response regulatory" evidence="17">
    <location>
        <begin position="1671"/>
        <end position="1802"/>
    </location>
</feature>
<evidence type="ECO:0000256" key="10">
    <source>
        <dbReference type="ARBA" id="ARBA00022777"/>
    </source>
</evidence>
<dbReference type="SUPFAM" id="SSF55781">
    <property type="entry name" value="GAF domain-like"/>
    <property type="match status" value="1"/>
</dbReference>
<dbReference type="GO" id="GO:0006104">
    <property type="term" value="P:succinyl-CoA metabolic process"/>
    <property type="evidence" value="ECO:0007669"/>
    <property type="project" value="TreeGrafter"/>
</dbReference>
<dbReference type="SUPFAM" id="SSF52210">
    <property type="entry name" value="Succinyl-CoA synthetase domains"/>
    <property type="match status" value="1"/>
</dbReference>
<proteinExistence type="predicted"/>
<accession>A0A8H6PQW7</accession>
<keyword evidence="10" id="KW-0418">Kinase</keyword>